<name>A0A7S3VY29_9SPIT</name>
<dbReference type="EMBL" id="HBIQ01007895">
    <property type="protein sequence ID" value="CAE0523251.1"/>
    <property type="molecule type" value="Transcribed_RNA"/>
</dbReference>
<sequence>MKSAFALALVGVFADQSRHQVYQAINSGKLSHYNDTNQSMNQLIEIVNGELFLTDSGWGFTHSLNTDISFGYKLLAWWYPYEFRDAIIFNPTFFLEGAAHYRFNIHTGDWFLTTFRLEGVGYRFNVFDMLFAYDPEDNGYCYDGTFWTESFFLKLYVENLVYECHESFLGGDDEGSLASNFKNLFNQMMLKSPEVSQDEEEAPDSNGWGGETGCYSHLYTPQLAVWEKHFDETIDFLEEFNEEGNWIDWSCSGDVNFDRDDYDAEADDASNEQDFPEL</sequence>
<gene>
    <name evidence="1" type="ORF">SACU0126_LOCUS2695</name>
</gene>
<evidence type="ECO:0000313" key="1">
    <source>
        <dbReference type="EMBL" id="CAE0523251.1"/>
    </source>
</evidence>
<dbReference type="AlphaFoldDB" id="A0A7S3VY29"/>
<protein>
    <submittedName>
        <fullName evidence="1">Uncharacterized protein</fullName>
    </submittedName>
</protein>
<organism evidence="1">
    <name type="scientific">Strombidinopsis acuminata</name>
    <dbReference type="NCBI Taxonomy" id="141414"/>
    <lineage>
        <taxon>Eukaryota</taxon>
        <taxon>Sar</taxon>
        <taxon>Alveolata</taxon>
        <taxon>Ciliophora</taxon>
        <taxon>Intramacronucleata</taxon>
        <taxon>Spirotrichea</taxon>
        <taxon>Choreotrichia</taxon>
        <taxon>Choreotrichida</taxon>
        <taxon>Strombidinopsidae</taxon>
        <taxon>Strombidinopsis</taxon>
    </lineage>
</organism>
<accession>A0A7S3VY29</accession>
<proteinExistence type="predicted"/>
<reference evidence="1" key="1">
    <citation type="submission" date="2021-01" db="EMBL/GenBank/DDBJ databases">
        <authorList>
            <person name="Corre E."/>
            <person name="Pelletier E."/>
            <person name="Niang G."/>
            <person name="Scheremetjew M."/>
            <person name="Finn R."/>
            <person name="Kale V."/>
            <person name="Holt S."/>
            <person name="Cochrane G."/>
            <person name="Meng A."/>
            <person name="Brown T."/>
            <person name="Cohen L."/>
        </authorList>
    </citation>
    <scope>NUCLEOTIDE SEQUENCE</scope>
    <source>
        <strain evidence="1">SPMC142</strain>
    </source>
</reference>